<gene>
    <name evidence="2" type="ORF">A4X06_0g7480</name>
</gene>
<sequence length="67" mass="7398">SNKNKKEKVEKISKHLDKSDKHKAAAKVNAAAKFKAAAAKEDFKHNKAIAKKLAKEKKKSGFGKGFF</sequence>
<feature type="compositionally biased region" description="Basic and acidic residues" evidence="1">
    <location>
        <begin position="7"/>
        <end position="23"/>
    </location>
</feature>
<dbReference type="EMBL" id="LWDE02001315">
    <property type="protein sequence ID" value="KAE8241590.1"/>
    <property type="molecule type" value="Genomic_DNA"/>
</dbReference>
<feature type="non-terminal residue" evidence="2">
    <location>
        <position position="1"/>
    </location>
</feature>
<feature type="region of interest" description="Disordered" evidence="1">
    <location>
        <begin position="1"/>
        <end position="23"/>
    </location>
</feature>
<keyword evidence="3" id="KW-1185">Reference proteome</keyword>
<reference evidence="2" key="1">
    <citation type="submission" date="2016-04" db="EMBL/GenBank/DDBJ databases">
        <authorList>
            <person name="Nguyen H.D."/>
            <person name="Samba Siva P."/>
            <person name="Cullis J."/>
            <person name="Levesque C.A."/>
            <person name="Hambleton S."/>
        </authorList>
    </citation>
    <scope>NUCLEOTIDE SEQUENCE</scope>
    <source>
        <strain evidence="2">DAOMC 236426</strain>
    </source>
</reference>
<dbReference type="AlphaFoldDB" id="A0A8X7STX0"/>
<evidence type="ECO:0000256" key="1">
    <source>
        <dbReference type="SAM" id="MobiDB-lite"/>
    </source>
</evidence>
<name>A0A8X7STX0_9BASI</name>
<reference evidence="2" key="2">
    <citation type="journal article" date="2019" name="IMA Fungus">
        <title>Genome sequencing and comparison of five Tilletia species to identify candidate genes for the detection of regulated species infecting wheat.</title>
        <authorList>
            <person name="Nguyen H.D.T."/>
            <person name="Sultana T."/>
            <person name="Kesanakurti P."/>
            <person name="Hambleton S."/>
        </authorList>
    </citation>
    <scope>NUCLEOTIDE SEQUENCE</scope>
    <source>
        <strain evidence="2">DAOMC 236426</strain>
    </source>
</reference>
<organism evidence="2 3">
    <name type="scientific">Tilletia controversa</name>
    <name type="common">dwarf bunt fungus</name>
    <dbReference type="NCBI Taxonomy" id="13291"/>
    <lineage>
        <taxon>Eukaryota</taxon>
        <taxon>Fungi</taxon>
        <taxon>Dikarya</taxon>
        <taxon>Basidiomycota</taxon>
        <taxon>Ustilaginomycotina</taxon>
        <taxon>Exobasidiomycetes</taxon>
        <taxon>Tilletiales</taxon>
        <taxon>Tilletiaceae</taxon>
        <taxon>Tilletia</taxon>
    </lineage>
</organism>
<evidence type="ECO:0000313" key="2">
    <source>
        <dbReference type="EMBL" id="KAE8241590.1"/>
    </source>
</evidence>
<dbReference type="Proteomes" id="UP000077684">
    <property type="component" value="Unassembled WGS sequence"/>
</dbReference>
<proteinExistence type="predicted"/>
<comment type="caution">
    <text evidence="2">The sequence shown here is derived from an EMBL/GenBank/DDBJ whole genome shotgun (WGS) entry which is preliminary data.</text>
</comment>
<evidence type="ECO:0000313" key="3">
    <source>
        <dbReference type="Proteomes" id="UP000077684"/>
    </source>
</evidence>
<protein>
    <submittedName>
        <fullName evidence="2">Uncharacterized protein</fullName>
    </submittedName>
</protein>
<accession>A0A8X7STX0</accession>